<feature type="transmembrane region" description="Helical" evidence="1">
    <location>
        <begin position="27"/>
        <end position="46"/>
    </location>
</feature>
<keyword evidence="1" id="KW-0812">Transmembrane</keyword>
<dbReference type="EMBL" id="CP018889">
    <property type="protein sequence ID" value="AUI70209.1"/>
    <property type="molecule type" value="Genomic_DNA"/>
</dbReference>
<evidence type="ECO:0000256" key="1">
    <source>
        <dbReference type="SAM" id="Phobius"/>
    </source>
</evidence>
<protein>
    <recommendedName>
        <fullName evidence="4">YcxB-like protein domain-containing protein</fullName>
    </recommendedName>
</protein>
<dbReference type="AlphaFoldDB" id="A0A2N9YII2"/>
<gene>
    <name evidence="2" type="ORF">BLE401_16890</name>
</gene>
<keyword evidence="3" id="KW-1185">Reference proteome</keyword>
<evidence type="ECO:0000313" key="2">
    <source>
        <dbReference type="EMBL" id="AUI70209.1"/>
    </source>
</evidence>
<organism evidence="2 3">
    <name type="scientific">Beggiatoa leptomitoformis</name>
    <dbReference type="NCBI Taxonomy" id="288004"/>
    <lineage>
        <taxon>Bacteria</taxon>
        <taxon>Pseudomonadati</taxon>
        <taxon>Pseudomonadota</taxon>
        <taxon>Gammaproteobacteria</taxon>
        <taxon>Thiotrichales</taxon>
        <taxon>Thiotrichaceae</taxon>
        <taxon>Beggiatoa</taxon>
    </lineage>
</organism>
<evidence type="ECO:0000313" key="3">
    <source>
        <dbReference type="Proteomes" id="UP000234271"/>
    </source>
</evidence>
<name>A0A2N9YII2_9GAMM</name>
<evidence type="ECO:0008006" key="4">
    <source>
        <dbReference type="Google" id="ProtNLM"/>
    </source>
</evidence>
<reference evidence="3" key="1">
    <citation type="submission" date="2016-12" db="EMBL/GenBank/DDBJ databases">
        <title>Complete Genome Sequence of Beggiatoa leptomitiformis D-401.</title>
        <authorList>
            <person name="Fomenkov A."/>
            <person name="Vincze T."/>
            <person name="Grabovich M."/>
            <person name="Anton B.P."/>
            <person name="Dubinina G."/>
            <person name="Orlova M."/>
            <person name="Belousova E."/>
            <person name="Roberts R.J."/>
        </authorList>
    </citation>
    <scope>NUCLEOTIDE SEQUENCE [LARGE SCALE GENOMIC DNA]</scope>
    <source>
        <strain evidence="3">D-401</strain>
    </source>
</reference>
<accession>A0A2N9YII2</accession>
<feature type="transmembrane region" description="Helical" evidence="1">
    <location>
        <begin position="52"/>
        <end position="74"/>
    </location>
</feature>
<sequence length="159" mass="18506">MISYQITVHYNRPIIRYALNQFMLQRIGLFTLIVTGCALILMPLLAIKFHSFTLQMFAFGLWMGVGLWGIIYGIRLRQSELILSKMSTPTADITFNESSVTVESCLGKSELRWLAFDEILKFEHAWLLIYARSGYINIPVTEMSPELQQFIEYCFNNYR</sequence>
<dbReference type="OrthoDB" id="8812134at2"/>
<keyword evidence="1" id="KW-0472">Membrane</keyword>
<dbReference type="RefSeq" id="WP_062151209.1">
    <property type="nucleotide sequence ID" value="NZ_CP012373.2"/>
</dbReference>
<proteinExistence type="predicted"/>
<dbReference type="Proteomes" id="UP000234271">
    <property type="component" value="Chromosome"/>
</dbReference>
<keyword evidence="1" id="KW-1133">Transmembrane helix</keyword>
<dbReference type="KEGG" id="blep:AL038_07425"/>